<evidence type="ECO:0000256" key="2">
    <source>
        <dbReference type="ARBA" id="ARBA00022908"/>
    </source>
</evidence>
<evidence type="ECO:0000313" key="8">
    <source>
        <dbReference type="EMBL" id="MBD5778286.1"/>
    </source>
</evidence>
<dbReference type="Proteomes" id="UP000622317">
    <property type="component" value="Unassembled WGS sequence"/>
</dbReference>
<reference evidence="8" key="1">
    <citation type="submission" date="2020-09" db="EMBL/GenBank/DDBJ databases">
        <title>Pelagicoccus enzymogenes sp. nov. with an EPS production, isolated from marine sediment.</title>
        <authorList>
            <person name="Feng X."/>
        </authorList>
    </citation>
    <scope>NUCLEOTIDE SEQUENCE</scope>
    <source>
        <strain evidence="8">NFK12</strain>
    </source>
</reference>
<dbReference type="InterPro" id="IPR002104">
    <property type="entry name" value="Integrase_catalytic"/>
</dbReference>
<dbReference type="PANTHER" id="PTHR30349">
    <property type="entry name" value="PHAGE INTEGRASE-RELATED"/>
    <property type="match status" value="1"/>
</dbReference>
<dbReference type="CDD" id="cd00798">
    <property type="entry name" value="INT_XerDC_C"/>
    <property type="match status" value="1"/>
</dbReference>
<feature type="domain" description="Tyr recombinase" evidence="6">
    <location>
        <begin position="116"/>
        <end position="301"/>
    </location>
</feature>
<dbReference type="InterPro" id="IPR044068">
    <property type="entry name" value="CB"/>
</dbReference>
<keyword evidence="1" id="KW-0159">Chromosome partition</keyword>
<feature type="domain" description="Core-binding (CB)" evidence="7">
    <location>
        <begin position="4"/>
        <end position="95"/>
    </location>
</feature>
<evidence type="ECO:0000259" key="6">
    <source>
        <dbReference type="PROSITE" id="PS51898"/>
    </source>
</evidence>
<dbReference type="InterPro" id="IPR010998">
    <property type="entry name" value="Integrase_recombinase_N"/>
</dbReference>
<dbReference type="Gene3D" id="1.10.150.130">
    <property type="match status" value="1"/>
</dbReference>
<keyword evidence="9" id="KW-1185">Reference proteome</keyword>
<name>A0A927F5X7_9BACT</name>
<dbReference type="GO" id="GO:0007059">
    <property type="term" value="P:chromosome segregation"/>
    <property type="evidence" value="ECO:0007669"/>
    <property type="project" value="UniProtKB-KW"/>
</dbReference>
<dbReference type="SUPFAM" id="SSF56349">
    <property type="entry name" value="DNA breaking-rejoining enzymes"/>
    <property type="match status" value="1"/>
</dbReference>
<sequence>MEAFELAGLLRDYCEHLETRNFASGTVRNAKLYIGGFADWLGERGVEDARLVTKPMLERYQRHLFRYRKKNGEPLSFGNQHVRLTTIRGFFKWLCRRDVLLANPAADLEMPKVGQRLPKAVLTAREVEQVLNVPDLSTPVGVRNRAILETLYSSGIRRKELANLRLDDVDLERGTVLVRKGKGDKDRLLPLGRRAAAWVRKYVEEARGQIAFKDGDKALFLSNSGIPITPGILGNLVRSLVAKAEIGKTGSCHLFRHAMATLMLEGGADLRHVQEMLGHARLNTTEIYTHVSIGKLIEAHRLSHPAEARGLE</sequence>
<proteinExistence type="predicted"/>
<keyword evidence="3 5" id="KW-0238">DNA-binding</keyword>
<dbReference type="Pfam" id="PF00589">
    <property type="entry name" value="Phage_integrase"/>
    <property type="match status" value="1"/>
</dbReference>
<keyword evidence="2" id="KW-0229">DNA integration</keyword>
<comment type="caution">
    <text evidence="8">The sequence shown here is derived from an EMBL/GenBank/DDBJ whole genome shotgun (WGS) entry which is preliminary data.</text>
</comment>
<organism evidence="8 9">
    <name type="scientific">Pelagicoccus enzymogenes</name>
    <dbReference type="NCBI Taxonomy" id="2773457"/>
    <lineage>
        <taxon>Bacteria</taxon>
        <taxon>Pseudomonadati</taxon>
        <taxon>Verrucomicrobiota</taxon>
        <taxon>Opitutia</taxon>
        <taxon>Puniceicoccales</taxon>
        <taxon>Pelagicoccaceae</taxon>
        <taxon>Pelagicoccus</taxon>
    </lineage>
</organism>
<dbReference type="GO" id="GO:0015074">
    <property type="term" value="P:DNA integration"/>
    <property type="evidence" value="ECO:0007669"/>
    <property type="project" value="UniProtKB-KW"/>
</dbReference>
<protein>
    <submittedName>
        <fullName evidence="8">Site-specific tyrosine recombinase XerC</fullName>
    </submittedName>
</protein>
<evidence type="ECO:0000313" key="9">
    <source>
        <dbReference type="Proteomes" id="UP000622317"/>
    </source>
</evidence>
<dbReference type="GO" id="GO:0006310">
    <property type="term" value="P:DNA recombination"/>
    <property type="evidence" value="ECO:0007669"/>
    <property type="project" value="UniProtKB-KW"/>
</dbReference>
<dbReference type="GO" id="GO:0003677">
    <property type="term" value="F:DNA binding"/>
    <property type="evidence" value="ECO:0007669"/>
    <property type="project" value="UniProtKB-UniRule"/>
</dbReference>
<gene>
    <name evidence="8" type="primary">xerC</name>
    <name evidence="8" type="ORF">IEN85_02110</name>
</gene>
<dbReference type="PANTHER" id="PTHR30349:SF81">
    <property type="entry name" value="TYROSINE RECOMBINASE XERC"/>
    <property type="match status" value="1"/>
</dbReference>
<dbReference type="NCBIfam" id="NF002331">
    <property type="entry name" value="PRK01287.1"/>
    <property type="match status" value="1"/>
</dbReference>
<dbReference type="EMBL" id="JACYFG010000004">
    <property type="protein sequence ID" value="MBD5778286.1"/>
    <property type="molecule type" value="Genomic_DNA"/>
</dbReference>
<dbReference type="RefSeq" id="WP_191615422.1">
    <property type="nucleotide sequence ID" value="NZ_JACYFG010000004.1"/>
</dbReference>
<dbReference type="AlphaFoldDB" id="A0A927F5X7"/>
<evidence type="ECO:0000256" key="3">
    <source>
        <dbReference type="ARBA" id="ARBA00023125"/>
    </source>
</evidence>
<dbReference type="PROSITE" id="PS51900">
    <property type="entry name" value="CB"/>
    <property type="match status" value="1"/>
</dbReference>
<evidence type="ECO:0000256" key="4">
    <source>
        <dbReference type="ARBA" id="ARBA00023172"/>
    </source>
</evidence>
<dbReference type="InterPro" id="IPR011010">
    <property type="entry name" value="DNA_brk_join_enz"/>
</dbReference>
<evidence type="ECO:0000256" key="5">
    <source>
        <dbReference type="PROSITE-ProRule" id="PRU01248"/>
    </source>
</evidence>
<evidence type="ECO:0000256" key="1">
    <source>
        <dbReference type="ARBA" id="ARBA00022829"/>
    </source>
</evidence>
<dbReference type="InterPro" id="IPR050090">
    <property type="entry name" value="Tyrosine_recombinase_XerCD"/>
</dbReference>
<dbReference type="Gene3D" id="1.10.443.10">
    <property type="entry name" value="Intergrase catalytic core"/>
    <property type="match status" value="1"/>
</dbReference>
<dbReference type="PROSITE" id="PS51898">
    <property type="entry name" value="TYR_RECOMBINASE"/>
    <property type="match status" value="1"/>
</dbReference>
<evidence type="ECO:0000259" key="7">
    <source>
        <dbReference type="PROSITE" id="PS51900"/>
    </source>
</evidence>
<dbReference type="InterPro" id="IPR013762">
    <property type="entry name" value="Integrase-like_cat_sf"/>
</dbReference>
<accession>A0A927F5X7</accession>
<keyword evidence="4" id="KW-0233">DNA recombination</keyword>